<organism evidence="2 3">
    <name type="scientific">Rhododendron simsii</name>
    <name type="common">Sims's rhododendron</name>
    <dbReference type="NCBI Taxonomy" id="118357"/>
    <lineage>
        <taxon>Eukaryota</taxon>
        <taxon>Viridiplantae</taxon>
        <taxon>Streptophyta</taxon>
        <taxon>Embryophyta</taxon>
        <taxon>Tracheophyta</taxon>
        <taxon>Spermatophyta</taxon>
        <taxon>Magnoliopsida</taxon>
        <taxon>eudicotyledons</taxon>
        <taxon>Gunneridae</taxon>
        <taxon>Pentapetalae</taxon>
        <taxon>asterids</taxon>
        <taxon>Ericales</taxon>
        <taxon>Ericaceae</taxon>
        <taxon>Ericoideae</taxon>
        <taxon>Rhodoreae</taxon>
        <taxon>Rhododendron</taxon>
    </lineage>
</organism>
<evidence type="ECO:0000313" key="2">
    <source>
        <dbReference type="EMBL" id="KAF7153210.1"/>
    </source>
</evidence>
<reference evidence="2" key="1">
    <citation type="submission" date="2019-11" db="EMBL/GenBank/DDBJ databases">
        <authorList>
            <person name="Liu Y."/>
            <person name="Hou J."/>
            <person name="Li T.-Q."/>
            <person name="Guan C.-H."/>
            <person name="Wu X."/>
            <person name="Wu H.-Z."/>
            <person name="Ling F."/>
            <person name="Zhang R."/>
            <person name="Shi X.-G."/>
            <person name="Ren J.-P."/>
            <person name="Chen E.-F."/>
            <person name="Sun J.-M."/>
        </authorList>
    </citation>
    <scope>NUCLEOTIDE SEQUENCE</scope>
    <source>
        <strain evidence="2">Adult_tree_wgs_1</strain>
        <tissue evidence="2">Leaves</tissue>
    </source>
</reference>
<feature type="transmembrane region" description="Helical" evidence="1">
    <location>
        <begin position="14"/>
        <end position="33"/>
    </location>
</feature>
<keyword evidence="3" id="KW-1185">Reference proteome</keyword>
<feature type="transmembrane region" description="Helical" evidence="1">
    <location>
        <begin position="54"/>
        <end position="76"/>
    </location>
</feature>
<keyword evidence="1" id="KW-1133">Transmembrane helix</keyword>
<dbReference type="EMBL" id="WJXA01000001">
    <property type="protein sequence ID" value="KAF7153210.1"/>
    <property type="molecule type" value="Genomic_DNA"/>
</dbReference>
<dbReference type="AlphaFoldDB" id="A0A834LYU7"/>
<accession>A0A834LYU7</accession>
<proteinExistence type="predicted"/>
<comment type="caution">
    <text evidence="2">The sequence shown here is derived from an EMBL/GenBank/DDBJ whole genome shotgun (WGS) entry which is preliminary data.</text>
</comment>
<evidence type="ECO:0000256" key="1">
    <source>
        <dbReference type="SAM" id="Phobius"/>
    </source>
</evidence>
<keyword evidence="1" id="KW-0472">Membrane</keyword>
<evidence type="ECO:0000313" key="3">
    <source>
        <dbReference type="Proteomes" id="UP000626092"/>
    </source>
</evidence>
<keyword evidence="1" id="KW-0812">Transmembrane</keyword>
<sequence length="117" mass="13317">MGCEQVWLSYNQLFIPFFFLYLCQITCLHAQLCTQEQNSALLQLKGSFSLDKSASCGMFNIFLFWACGDIMANFLAPSTTPSYFSCFSSSSLQSLCLGTPFGYRNRRTMDITDWVIH</sequence>
<gene>
    <name evidence="2" type="ORF">RHSIM_Rhsim01G0066100</name>
</gene>
<dbReference type="Proteomes" id="UP000626092">
    <property type="component" value="Unassembled WGS sequence"/>
</dbReference>
<protein>
    <submittedName>
        <fullName evidence="2">Uncharacterized protein</fullName>
    </submittedName>
</protein>
<name>A0A834LYU7_RHOSS</name>